<dbReference type="EMBL" id="REGN01006095">
    <property type="protein sequence ID" value="RNA10906.1"/>
    <property type="molecule type" value="Genomic_DNA"/>
</dbReference>
<accession>A0A3M7QHI5</accession>
<feature type="transmembrane region" description="Helical" evidence="1">
    <location>
        <begin position="103"/>
        <end position="125"/>
    </location>
</feature>
<keyword evidence="1" id="KW-0812">Transmembrane</keyword>
<keyword evidence="3" id="KW-1185">Reference proteome</keyword>
<dbReference type="Proteomes" id="UP000276133">
    <property type="component" value="Unassembled WGS sequence"/>
</dbReference>
<comment type="caution">
    <text evidence="2">The sequence shown here is derived from an EMBL/GenBank/DDBJ whole genome shotgun (WGS) entry which is preliminary data.</text>
</comment>
<name>A0A3M7QHI5_BRAPC</name>
<gene>
    <name evidence="2" type="ORF">BpHYR1_043317</name>
</gene>
<evidence type="ECO:0000256" key="1">
    <source>
        <dbReference type="SAM" id="Phobius"/>
    </source>
</evidence>
<keyword evidence="1" id="KW-0472">Membrane</keyword>
<keyword evidence="1" id="KW-1133">Transmembrane helix</keyword>
<organism evidence="2 3">
    <name type="scientific">Brachionus plicatilis</name>
    <name type="common">Marine rotifer</name>
    <name type="synonym">Brachionus muelleri</name>
    <dbReference type="NCBI Taxonomy" id="10195"/>
    <lineage>
        <taxon>Eukaryota</taxon>
        <taxon>Metazoa</taxon>
        <taxon>Spiralia</taxon>
        <taxon>Gnathifera</taxon>
        <taxon>Rotifera</taxon>
        <taxon>Eurotatoria</taxon>
        <taxon>Monogononta</taxon>
        <taxon>Pseudotrocha</taxon>
        <taxon>Ploima</taxon>
        <taxon>Brachionidae</taxon>
        <taxon>Brachionus</taxon>
    </lineage>
</organism>
<evidence type="ECO:0000313" key="3">
    <source>
        <dbReference type="Proteomes" id="UP000276133"/>
    </source>
</evidence>
<dbReference type="AlphaFoldDB" id="A0A3M7QHI5"/>
<sequence>MQLLENGNYSEHLLSNNEIKKKKNEQNSLQKMLFKTQAFKDLYLLLWNIKIIHLCDLKSKYVKLNYKKLFIIFTGIPIIHKRIKFSAKIDSETTLKSHRLDRILLPSFYMNALLKILLPMLGVLFNDDQI</sequence>
<protein>
    <submittedName>
        <fullName evidence="2">Uncharacterized protein</fullName>
    </submittedName>
</protein>
<evidence type="ECO:0000313" key="2">
    <source>
        <dbReference type="EMBL" id="RNA10906.1"/>
    </source>
</evidence>
<proteinExistence type="predicted"/>
<reference evidence="2 3" key="1">
    <citation type="journal article" date="2018" name="Sci. Rep.">
        <title>Genomic signatures of local adaptation to the degree of environmental predictability in rotifers.</title>
        <authorList>
            <person name="Franch-Gras L."/>
            <person name="Hahn C."/>
            <person name="Garcia-Roger E.M."/>
            <person name="Carmona M.J."/>
            <person name="Serra M."/>
            <person name="Gomez A."/>
        </authorList>
    </citation>
    <scope>NUCLEOTIDE SEQUENCE [LARGE SCALE GENOMIC DNA]</scope>
    <source>
        <strain evidence="2">HYR1</strain>
    </source>
</reference>